<feature type="domain" description="HTH tetR-type" evidence="5">
    <location>
        <begin position="10"/>
        <end position="70"/>
    </location>
</feature>
<accession>A0A562RYY8</accession>
<dbReference type="Pfam" id="PF00440">
    <property type="entry name" value="TetR_N"/>
    <property type="match status" value="1"/>
</dbReference>
<dbReference type="GO" id="GO:0000976">
    <property type="term" value="F:transcription cis-regulatory region binding"/>
    <property type="evidence" value="ECO:0007669"/>
    <property type="project" value="TreeGrafter"/>
</dbReference>
<reference evidence="6 7" key="1">
    <citation type="submission" date="2019-07" db="EMBL/GenBank/DDBJ databases">
        <title>Genome sequencing of 100 strains of the haloalkaliphilic chemolithoautotrophic sulfur-oxidizing bacterium Thioalkalivibrio.</title>
        <authorList>
            <person name="Muyzer G."/>
        </authorList>
    </citation>
    <scope>NUCLEOTIDE SEQUENCE [LARGE SCALE GENOMIC DNA]</scope>
    <source>
        <strain evidence="6 7">ASO4-4</strain>
    </source>
</reference>
<dbReference type="InterPro" id="IPR001647">
    <property type="entry name" value="HTH_TetR"/>
</dbReference>
<dbReference type="RefSeq" id="WP_144682877.1">
    <property type="nucleotide sequence ID" value="NZ_VLLC01000005.1"/>
</dbReference>
<dbReference type="OrthoDB" id="5365491at2"/>
<evidence type="ECO:0000256" key="2">
    <source>
        <dbReference type="ARBA" id="ARBA00023125"/>
    </source>
</evidence>
<dbReference type="SUPFAM" id="SSF46689">
    <property type="entry name" value="Homeodomain-like"/>
    <property type="match status" value="1"/>
</dbReference>
<dbReference type="AlphaFoldDB" id="A0A562RYY8"/>
<keyword evidence="2 4" id="KW-0238">DNA-binding</keyword>
<dbReference type="GO" id="GO:0003700">
    <property type="term" value="F:DNA-binding transcription factor activity"/>
    <property type="evidence" value="ECO:0007669"/>
    <property type="project" value="TreeGrafter"/>
</dbReference>
<dbReference type="Proteomes" id="UP000318307">
    <property type="component" value="Unassembled WGS sequence"/>
</dbReference>
<feature type="DNA-binding region" description="H-T-H motif" evidence="4">
    <location>
        <begin position="33"/>
        <end position="52"/>
    </location>
</feature>
<dbReference type="PRINTS" id="PR00455">
    <property type="entry name" value="HTHTETR"/>
</dbReference>
<evidence type="ECO:0000256" key="3">
    <source>
        <dbReference type="ARBA" id="ARBA00023163"/>
    </source>
</evidence>
<dbReference type="InterPro" id="IPR036271">
    <property type="entry name" value="Tet_transcr_reg_TetR-rel_C_sf"/>
</dbReference>
<dbReference type="Gene3D" id="1.10.357.10">
    <property type="entry name" value="Tetracycline Repressor, domain 2"/>
    <property type="match status" value="1"/>
</dbReference>
<evidence type="ECO:0000259" key="5">
    <source>
        <dbReference type="PROSITE" id="PS50977"/>
    </source>
</evidence>
<dbReference type="InterPro" id="IPR050109">
    <property type="entry name" value="HTH-type_TetR-like_transc_reg"/>
</dbReference>
<dbReference type="PANTHER" id="PTHR30055">
    <property type="entry name" value="HTH-TYPE TRANSCRIPTIONAL REGULATOR RUTR"/>
    <property type="match status" value="1"/>
</dbReference>
<dbReference type="SUPFAM" id="SSF48498">
    <property type="entry name" value="Tetracyclin repressor-like, C-terminal domain"/>
    <property type="match status" value="1"/>
</dbReference>
<organism evidence="6 7">
    <name type="scientific">Desulfobotulus alkaliphilus</name>
    <dbReference type="NCBI Taxonomy" id="622671"/>
    <lineage>
        <taxon>Bacteria</taxon>
        <taxon>Pseudomonadati</taxon>
        <taxon>Thermodesulfobacteriota</taxon>
        <taxon>Desulfobacteria</taxon>
        <taxon>Desulfobacterales</taxon>
        <taxon>Desulfobacteraceae</taxon>
        <taxon>Desulfobotulus</taxon>
    </lineage>
</organism>
<sequence length="203" mass="23147">MPTKQQLKSRQTQEELMAAAVRIFGEKGYSAATIAEITDYAGYAKGNFYRYWKSKDELFLDIMQARMQQHREERQSRLQEAGDGESALEVLVDFLEALIADDEWPKIFLEFTVQGSGDPDIRERLNTSIYRLSSDLFADILAPYSENYGELRKLGALVTAIFEGYLIQRRMGSEVLSLQDLRRAILALGAPLFKQPQKPNKTP</sequence>
<name>A0A562RYY8_9BACT</name>
<evidence type="ECO:0000313" key="6">
    <source>
        <dbReference type="EMBL" id="TWI74357.1"/>
    </source>
</evidence>
<keyword evidence="1" id="KW-0805">Transcription regulation</keyword>
<evidence type="ECO:0000256" key="1">
    <source>
        <dbReference type="ARBA" id="ARBA00023015"/>
    </source>
</evidence>
<comment type="caution">
    <text evidence="6">The sequence shown here is derived from an EMBL/GenBank/DDBJ whole genome shotgun (WGS) entry which is preliminary data.</text>
</comment>
<dbReference type="PROSITE" id="PS50977">
    <property type="entry name" value="HTH_TETR_2"/>
    <property type="match status" value="1"/>
</dbReference>
<gene>
    <name evidence="6" type="ORF">LZ24_00960</name>
</gene>
<evidence type="ECO:0000256" key="4">
    <source>
        <dbReference type="PROSITE-ProRule" id="PRU00335"/>
    </source>
</evidence>
<dbReference type="InterPro" id="IPR009057">
    <property type="entry name" value="Homeodomain-like_sf"/>
</dbReference>
<dbReference type="EMBL" id="VLLC01000005">
    <property type="protein sequence ID" value="TWI74357.1"/>
    <property type="molecule type" value="Genomic_DNA"/>
</dbReference>
<proteinExistence type="predicted"/>
<keyword evidence="7" id="KW-1185">Reference proteome</keyword>
<keyword evidence="3" id="KW-0804">Transcription</keyword>
<dbReference type="PANTHER" id="PTHR30055:SF234">
    <property type="entry name" value="HTH-TYPE TRANSCRIPTIONAL REGULATOR BETI"/>
    <property type="match status" value="1"/>
</dbReference>
<protein>
    <submittedName>
        <fullName evidence="6">TetR family transcriptional regulator</fullName>
    </submittedName>
</protein>
<evidence type="ECO:0000313" key="7">
    <source>
        <dbReference type="Proteomes" id="UP000318307"/>
    </source>
</evidence>